<feature type="binding site" evidence="24">
    <location>
        <begin position="314"/>
        <end position="315"/>
    </location>
    <ligand>
        <name>ATP</name>
        <dbReference type="ChEBI" id="CHEBI:30616"/>
    </ligand>
</feature>
<evidence type="ECO:0000256" key="17">
    <source>
        <dbReference type="ARBA" id="ARBA00047614"/>
    </source>
</evidence>
<gene>
    <name evidence="22" type="primary">ddl</name>
    <name evidence="28" type="ORF">SAMN02982927_02457</name>
</gene>
<reference evidence="29" key="1">
    <citation type="submission" date="2016-10" db="EMBL/GenBank/DDBJ databases">
        <authorList>
            <person name="Varghese N."/>
            <person name="Submissions S."/>
        </authorList>
    </citation>
    <scope>NUCLEOTIDE SEQUENCE [LARGE SCALE GENOMIC DNA]</scope>
    <source>
        <strain evidence="29">ATCC 700379</strain>
    </source>
</reference>
<dbReference type="EMBL" id="FOOY01000017">
    <property type="protein sequence ID" value="SFG68695.1"/>
    <property type="molecule type" value="Genomic_DNA"/>
</dbReference>
<comment type="subcellular location">
    <subcellularLocation>
        <location evidence="3 22">Cytoplasm</location>
    </subcellularLocation>
</comment>
<feature type="active site" evidence="23">
    <location>
        <position position="190"/>
    </location>
</feature>
<evidence type="ECO:0000256" key="2">
    <source>
        <dbReference type="ARBA" id="ARBA00003921"/>
    </source>
</evidence>
<dbReference type="PROSITE" id="PS00843">
    <property type="entry name" value="DALA_DALA_LIGASE_1"/>
    <property type="match status" value="1"/>
</dbReference>
<feature type="binding site" evidence="25">
    <location>
        <position position="315"/>
    </location>
    <ligand>
        <name>Mg(2+)</name>
        <dbReference type="ChEBI" id="CHEBI:18420"/>
        <label>2</label>
    </ligand>
</feature>
<evidence type="ECO:0000256" key="8">
    <source>
        <dbReference type="ARBA" id="ARBA00022598"/>
    </source>
</evidence>
<keyword evidence="11 26" id="KW-0067">ATP-binding</keyword>
<evidence type="ECO:0000256" key="24">
    <source>
        <dbReference type="PIRSR" id="PIRSR039102-2"/>
    </source>
</evidence>
<evidence type="ECO:0000256" key="20">
    <source>
        <dbReference type="ARBA" id="ARBA00076288"/>
    </source>
</evidence>
<keyword evidence="10 24" id="KW-0547">Nucleotide-binding</keyword>
<evidence type="ECO:0000256" key="3">
    <source>
        <dbReference type="ARBA" id="ARBA00004496"/>
    </source>
</evidence>
<dbReference type="InterPro" id="IPR005905">
    <property type="entry name" value="D_ala_D_ala"/>
</dbReference>
<keyword evidence="13 22" id="KW-0133">Cell shape</keyword>
<sequence length="366" mass="40327">MANEKKTVAVLYGGKSTEYEISLLTAFSVINAIDLDKYRVLPVYIQQDGRWIAGDEIKGKLAHKDQLLLQENAVAESAVTHWLAPSAPANARTRPDIVFPLLHGPNGEDGTVQGLFELLNIAYVGSGVAGSSVGMDKVLMKDVFAAYDIPGPNYVSVSRFEWENDAPKIILKVKNSIGYPCFIKPANGGSSVGISKCLSEPELSAAITEAFLFDTKVIIEEGISGREVEIGVIGNHELSVSVPGEIITKNAAFYDYQSKYQEGNSTLVIPADLTDKVKAELEETAKRAFVALNLSGLARVDVFIREKDQKIIVNEVNTMPGFTQFSMFPLLWQHTGLPYQQLIEKLVDLGLEKHREKQQIHYRIDN</sequence>
<feature type="binding site" evidence="24">
    <location>
        <begin position="190"/>
        <end position="191"/>
    </location>
    <ligand>
        <name>ATP</name>
        <dbReference type="ChEBI" id="CHEBI:30616"/>
    </ligand>
</feature>
<keyword evidence="12 25" id="KW-0460">Magnesium</keyword>
<evidence type="ECO:0000259" key="27">
    <source>
        <dbReference type="PROSITE" id="PS50975"/>
    </source>
</evidence>
<keyword evidence="14 22" id="KW-0573">Peptidoglycan synthesis</keyword>
<evidence type="ECO:0000256" key="4">
    <source>
        <dbReference type="ARBA" id="ARBA00004752"/>
    </source>
</evidence>
<dbReference type="AlphaFoldDB" id="A0A1I2TUU4"/>
<dbReference type="SUPFAM" id="SSF56059">
    <property type="entry name" value="Glutathione synthetase ATP-binding domain-like"/>
    <property type="match status" value="1"/>
</dbReference>
<evidence type="ECO:0000256" key="16">
    <source>
        <dbReference type="ARBA" id="ARBA00023316"/>
    </source>
</evidence>
<dbReference type="GO" id="GO:0005524">
    <property type="term" value="F:ATP binding"/>
    <property type="evidence" value="ECO:0007669"/>
    <property type="project" value="UniProtKB-UniRule"/>
</dbReference>
<feature type="binding site" evidence="24">
    <location>
        <begin position="182"/>
        <end position="184"/>
    </location>
    <ligand>
        <name>ATP</name>
        <dbReference type="ChEBI" id="CHEBI:30616"/>
    </ligand>
</feature>
<dbReference type="PIRSF" id="PIRSF039102">
    <property type="entry name" value="Ddl/VanB"/>
    <property type="match status" value="1"/>
</dbReference>
<name>A0A1I2TUU4_9BACL</name>
<dbReference type="Pfam" id="PF07478">
    <property type="entry name" value="Dala_Dala_lig_C"/>
    <property type="match status" value="1"/>
</dbReference>
<dbReference type="UniPathway" id="UPA00219"/>
<evidence type="ECO:0000256" key="14">
    <source>
        <dbReference type="ARBA" id="ARBA00022984"/>
    </source>
</evidence>
<evidence type="ECO:0000256" key="25">
    <source>
        <dbReference type="PIRSR" id="PIRSR039102-3"/>
    </source>
</evidence>
<evidence type="ECO:0000313" key="29">
    <source>
        <dbReference type="Proteomes" id="UP000198752"/>
    </source>
</evidence>
<dbReference type="OrthoDB" id="9813261at2"/>
<dbReference type="InterPro" id="IPR016185">
    <property type="entry name" value="PreATP-grasp_dom_sf"/>
</dbReference>
<feature type="binding site" evidence="24">
    <location>
        <begin position="220"/>
        <end position="227"/>
    </location>
    <ligand>
        <name>ATP</name>
        <dbReference type="ChEBI" id="CHEBI:30616"/>
    </ligand>
</feature>
<dbReference type="GO" id="GO:0046872">
    <property type="term" value="F:metal ion binding"/>
    <property type="evidence" value="ECO:0007669"/>
    <property type="project" value="UniProtKB-KW"/>
</dbReference>
<dbReference type="PANTHER" id="PTHR23132">
    <property type="entry name" value="D-ALANINE--D-ALANINE LIGASE"/>
    <property type="match status" value="1"/>
</dbReference>
<feature type="binding site" evidence="25">
    <location>
        <position position="301"/>
    </location>
    <ligand>
        <name>Mg(2+)</name>
        <dbReference type="ChEBI" id="CHEBI:18420"/>
        <label>1</label>
    </ligand>
</feature>
<evidence type="ECO:0000256" key="15">
    <source>
        <dbReference type="ARBA" id="ARBA00023211"/>
    </source>
</evidence>
<dbReference type="Gene3D" id="3.30.1490.20">
    <property type="entry name" value="ATP-grasp fold, A domain"/>
    <property type="match status" value="1"/>
</dbReference>
<dbReference type="HAMAP" id="MF_00047">
    <property type="entry name" value="Dala_Dala_lig"/>
    <property type="match status" value="1"/>
</dbReference>
<dbReference type="Proteomes" id="UP000198752">
    <property type="component" value="Unassembled WGS sequence"/>
</dbReference>
<keyword evidence="8 22" id="KW-0436">Ligase</keyword>
<evidence type="ECO:0000256" key="6">
    <source>
        <dbReference type="ARBA" id="ARBA00012216"/>
    </source>
</evidence>
<dbReference type="FunFam" id="3.30.470.20:FF:000008">
    <property type="entry name" value="D-alanine--D-alanine ligase"/>
    <property type="match status" value="1"/>
</dbReference>
<proteinExistence type="inferred from homology"/>
<evidence type="ECO:0000256" key="13">
    <source>
        <dbReference type="ARBA" id="ARBA00022960"/>
    </source>
</evidence>
<evidence type="ECO:0000256" key="23">
    <source>
        <dbReference type="PIRSR" id="PIRSR039102-1"/>
    </source>
</evidence>
<keyword evidence="29" id="KW-1185">Reference proteome</keyword>
<dbReference type="SUPFAM" id="SSF52440">
    <property type="entry name" value="PreATP-grasp domain"/>
    <property type="match status" value="1"/>
</dbReference>
<dbReference type="GO" id="GO:0005829">
    <property type="term" value="C:cytosol"/>
    <property type="evidence" value="ECO:0007669"/>
    <property type="project" value="TreeGrafter"/>
</dbReference>
<organism evidence="28 29">
    <name type="scientific">Sporolactobacillus nakayamae</name>
    <dbReference type="NCBI Taxonomy" id="269670"/>
    <lineage>
        <taxon>Bacteria</taxon>
        <taxon>Bacillati</taxon>
        <taxon>Bacillota</taxon>
        <taxon>Bacilli</taxon>
        <taxon>Bacillales</taxon>
        <taxon>Sporolactobacillaceae</taxon>
        <taxon>Sporolactobacillus</taxon>
    </lineage>
</organism>
<dbReference type="InterPro" id="IPR013815">
    <property type="entry name" value="ATP_grasp_subdomain_1"/>
</dbReference>
<evidence type="ECO:0000256" key="7">
    <source>
        <dbReference type="ARBA" id="ARBA00022490"/>
    </source>
</evidence>
<dbReference type="GO" id="GO:0071555">
    <property type="term" value="P:cell wall organization"/>
    <property type="evidence" value="ECO:0007669"/>
    <property type="project" value="UniProtKB-KW"/>
</dbReference>
<keyword evidence="7 22" id="KW-0963">Cytoplasm</keyword>
<evidence type="ECO:0000256" key="21">
    <source>
        <dbReference type="ARBA" id="ARBA00077154"/>
    </source>
</evidence>
<evidence type="ECO:0000256" key="1">
    <source>
        <dbReference type="ARBA" id="ARBA00001936"/>
    </source>
</evidence>
<evidence type="ECO:0000256" key="12">
    <source>
        <dbReference type="ARBA" id="ARBA00022842"/>
    </source>
</evidence>
<accession>A0A1I2TUU4</accession>
<feature type="binding site" evidence="24">
    <location>
        <position position="137"/>
    </location>
    <ligand>
        <name>ATP</name>
        <dbReference type="ChEBI" id="CHEBI:30616"/>
    </ligand>
</feature>
<comment type="pathway">
    <text evidence="18">Glycan biosynthesis.</text>
</comment>
<evidence type="ECO:0000313" key="28">
    <source>
        <dbReference type="EMBL" id="SFG68695.1"/>
    </source>
</evidence>
<dbReference type="NCBIfam" id="NF002526">
    <property type="entry name" value="PRK01966.1-2"/>
    <property type="match status" value="1"/>
</dbReference>
<comment type="cofactor">
    <cofactor evidence="1">
        <name>Mn(2+)</name>
        <dbReference type="ChEBI" id="CHEBI:29035"/>
    </cofactor>
</comment>
<dbReference type="GO" id="GO:0008716">
    <property type="term" value="F:D-alanine-D-alanine ligase activity"/>
    <property type="evidence" value="ECO:0007669"/>
    <property type="project" value="UniProtKB-UniRule"/>
</dbReference>
<dbReference type="InterPro" id="IPR011127">
    <property type="entry name" value="Dala_Dala_lig_N"/>
</dbReference>
<evidence type="ECO:0000256" key="22">
    <source>
        <dbReference type="HAMAP-Rule" id="MF_00047"/>
    </source>
</evidence>
<keyword evidence="9 25" id="KW-0479">Metal-binding</keyword>
<comment type="pathway">
    <text evidence="4 22">Cell wall biogenesis; peptidoglycan biosynthesis.</text>
</comment>
<feature type="active site" evidence="23">
    <location>
        <position position="326"/>
    </location>
</feature>
<dbReference type="InterPro" id="IPR011761">
    <property type="entry name" value="ATP-grasp"/>
</dbReference>
<protein>
    <recommendedName>
        <fullName evidence="19 22">D-alanine--D-alanine ligase</fullName>
        <ecNumber evidence="6 22">6.3.2.4</ecNumber>
    </recommendedName>
    <alternativeName>
        <fullName evidence="21 22">D-Ala-D-Ala ligase</fullName>
    </alternativeName>
    <alternativeName>
        <fullName evidence="20 22">D-alanylalanine synthetase</fullName>
    </alternativeName>
</protein>
<dbReference type="NCBIfam" id="NF002528">
    <property type="entry name" value="PRK01966.1-4"/>
    <property type="match status" value="1"/>
</dbReference>
<dbReference type="FunFam" id="3.30.1490.20:FF:000007">
    <property type="entry name" value="D-alanine--D-alanine ligase"/>
    <property type="match status" value="1"/>
</dbReference>
<dbReference type="InterPro" id="IPR000291">
    <property type="entry name" value="D-Ala_lig_Van_CS"/>
</dbReference>
<dbReference type="EC" id="6.3.2.4" evidence="6 22"/>
<evidence type="ECO:0000256" key="26">
    <source>
        <dbReference type="PROSITE-ProRule" id="PRU00409"/>
    </source>
</evidence>
<dbReference type="GO" id="GO:0009252">
    <property type="term" value="P:peptidoglycan biosynthetic process"/>
    <property type="evidence" value="ECO:0007669"/>
    <property type="project" value="UniProtKB-UniRule"/>
</dbReference>
<dbReference type="GO" id="GO:0008360">
    <property type="term" value="P:regulation of cell shape"/>
    <property type="evidence" value="ECO:0007669"/>
    <property type="project" value="UniProtKB-KW"/>
</dbReference>
<feature type="active site" evidence="23">
    <location>
        <position position="18"/>
    </location>
</feature>
<dbReference type="Gene3D" id="3.40.50.20">
    <property type="match status" value="1"/>
</dbReference>
<dbReference type="InterPro" id="IPR011095">
    <property type="entry name" value="Dala_Dala_lig_C"/>
</dbReference>
<feature type="domain" description="ATP-grasp" evidence="27">
    <location>
        <begin position="141"/>
        <end position="348"/>
    </location>
</feature>
<dbReference type="RefSeq" id="WP_093673376.1">
    <property type="nucleotide sequence ID" value="NZ_FOOY01000017.1"/>
</dbReference>
<evidence type="ECO:0000256" key="10">
    <source>
        <dbReference type="ARBA" id="ARBA00022741"/>
    </source>
</evidence>
<dbReference type="NCBIfam" id="TIGR01205">
    <property type="entry name" value="D_ala_D_alaTIGR"/>
    <property type="match status" value="1"/>
</dbReference>
<evidence type="ECO:0000256" key="5">
    <source>
        <dbReference type="ARBA" id="ARBA00010871"/>
    </source>
</evidence>
<dbReference type="PANTHER" id="PTHR23132:SF25">
    <property type="entry name" value="D-ALANINE--D-ALANINE LIGASE A"/>
    <property type="match status" value="1"/>
</dbReference>
<dbReference type="Gene3D" id="3.30.470.20">
    <property type="entry name" value="ATP-grasp fold, B domain"/>
    <property type="match status" value="1"/>
</dbReference>
<comment type="similarity">
    <text evidence="5 22">Belongs to the D-alanine--D-alanine ligase family.</text>
</comment>
<dbReference type="PROSITE" id="PS00844">
    <property type="entry name" value="DALA_DALA_LIGASE_2"/>
    <property type="match status" value="1"/>
</dbReference>
<comment type="function">
    <text evidence="2 22">Cell wall formation.</text>
</comment>
<evidence type="ECO:0000256" key="9">
    <source>
        <dbReference type="ARBA" id="ARBA00022723"/>
    </source>
</evidence>
<feature type="binding site" evidence="25">
    <location>
        <position position="317"/>
    </location>
    <ligand>
        <name>Mg(2+)</name>
        <dbReference type="ChEBI" id="CHEBI:18420"/>
        <label>2</label>
    </ligand>
</feature>
<keyword evidence="16 22" id="KW-0961">Cell wall biogenesis/degradation</keyword>
<dbReference type="STRING" id="269670.SAMN02982927_02457"/>
<dbReference type="PROSITE" id="PS50975">
    <property type="entry name" value="ATP_GRASP"/>
    <property type="match status" value="1"/>
</dbReference>
<comment type="catalytic activity">
    <reaction evidence="17 22">
        <text>2 D-alanine + ATP = D-alanyl-D-alanine + ADP + phosphate + H(+)</text>
        <dbReference type="Rhea" id="RHEA:11224"/>
        <dbReference type="ChEBI" id="CHEBI:15378"/>
        <dbReference type="ChEBI" id="CHEBI:30616"/>
        <dbReference type="ChEBI" id="CHEBI:43474"/>
        <dbReference type="ChEBI" id="CHEBI:57416"/>
        <dbReference type="ChEBI" id="CHEBI:57822"/>
        <dbReference type="ChEBI" id="CHEBI:456216"/>
        <dbReference type="EC" id="6.3.2.4"/>
    </reaction>
</comment>
<evidence type="ECO:0000256" key="11">
    <source>
        <dbReference type="ARBA" id="ARBA00022840"/>
    </source>
</evidence>
<evidence type="ECO:0000256" key="19">
    <source>
        <dbReference type="ARBA" id="ARBA00068427"/>
    </source>
</evidence>
<keyword evidence="15 25" id="KW-0464">Manganese</keyword>
<comment type="cofactor">
    <cofactor evidence="25">
        <name>Mg(2+)</name>
        <dbReference type="ChEBI" id="CHEBI:18420"/>
    </cofactor>
    <cofactor evidence="25">
        <name>Mn(2+)</name>
        <dbReference type="ChEBI" id="CHEBI:29035"/>
    </cofactor>
    <text evidence="25">Binds 2 magnesium or manganese ions per subunit.</text>
</comment>
<feature type="binding site" evidence="25">
    <location>
        <position position="315"/>
    </location>
    <ligand>
        <name>Mg(2+)</name>
        <dbReference type="ChEBI" id="CHEBI:18420"/>
        <label>1</label>
    </ligand>
</feature>
<dbReference type="Pfam" id="PF01820">
    <property type="entry name" value="Dala_Dala_lig_N"/>
    <property type="match status" value="1"/>
</dbReference>
<evidence type="ECO:0000256" key="18">
    <source>
        <dbReference type="ARBA" id="ARBA00060592"/>
    </source>
</evidence>